<organism evidence="1">
    <name type="scientific">Neisseria gonorrhoeae</name>
    <dbReference type="NCBI Taxonomy" id="485"/>
    <lineage>
        <taxon>Bacteria</taxon>
        <taxon>Pseudomonadati</taxon>
        <taxon>Pseudomonadota</taxon>
        <taxon>Betaproteobacteria</taxon>
        <taxon>Neisseriales</taxon>
        <taxon>Neisseriaceae</taxon>
        <taxon>Neisseria</taxon>
    </lineage>
</organism>
<name>A0A378W343_NEIGO</name>
<protein>
    <submittedName>
        <fullName evidence="1">Hypoxanthine-guanine phosphoribosyltransferase</fullName>
    </submittedName>
</protein>
<accession>A0A378W343</accession>
<dbReference type="AlphaFoldDB" id="A0A378W343"/>
<evidence type="ECO:0000313" key="1">
    <source>
        <dbReference type="EMBL" id="SUA25176.1"/>
    </source>
</evidence>
<keyword evidence="1" id="KW-0328">Glycosyltransferase</keyword>
<proteinExistence type="predicted"/>
<keyword evidence="1" id="KW-0808">Transferase</keyword>
<reference evidence="1" key="1">
    <citation type="submission" date="2018-06" db="EMBL/GenBank/DDBJ databases">
        <authorList>
            <consortium name="Pathogen Informatics"/>
            <person name="Doyle S."/>
        </authorList>
    </citation>
    <scope>NUCLEOTIDE SEQUENCE [LARGE SCALE GENOMIC DNA]</scope>
    <source>
        <strain evidence="1">NCTC11421</strain>
    </source>
</reference>
<gene>
    <name evidence="1" type="ORF">NCTC11421_03186</name>
</gene>
<sequence length="51" mass="5756">MTDLETKRLETQAMLENADLLFDQGQCRAALQKVADEITRDLGINIRCCCP</sequence>
<dbReference type="GO" id="GO:0016757">
    <property type="term" value="F:glycosyltransferase activity"/>
    <property type="evidence" value="ECO:0007669"/>
    <property type="project" value="UniProtKB-KW"/>
</dbReference>
<dbReference type="EMBL" id="UGRI01000001">
    <property type="protein sequence ID" value="SUA25176.1"/>
    <property type="molecule type" value="Genomic_DNA"/>
</dbReference>